<name>A0ABT8AYX8_9HYPH</name>
<accession>A0ABT8AYX8</accession>
<keyword evidence="2" id="KW-1185">Reference proteome</keyword>
<organism evidence="1 2">
    <name type="scientific">Methylobacterium longum</name>
    <dbReference type="NCBI Taxonomy" id="767694"/>
    <lineage>
        <taxon>Bacteria</taxon>
        <taxon>Pseudomonadati</taxon>
        <taxon>Pseudomonadota</taxon>
        <taxon>Alphaproteobacteria</taxon>
        <taxon>Hyphomicrobiales</taxon>
        <taxon>Methylobacteriaceae</taxon>
        <taxon>Methylobacterium</taxon>
    </lineage>
</organism>
<evidence type="ECO:0000313" key="1">
    <source>
        <dbReference type="EMBL" id="MDN3575014.1"/>
    </source>
</evidence>
<proteinExistence type="predicted"/>
<comment type="caution">
    <text evidence="1">The sequence shown here is derived from an EMBL/GenBank/DDBJ whole genome shotgun (WGS) entry which is preliminary data.</text>
</comment>
<protein>
    <submittedName>
        <fullName evidence="1">Uncharacterized protein</fullName>
    </submittedName>
</protein>
<reference evidence="2" key="1">
    <citation type="journal article" date="2019" name="Int. J. Syst. Evol. Microbiol.">
        <title>The Global Catalogue of Microorganisms (GCM) 10K type strain sequencing project: providing services to taxonomists for standard genome sequencing and annotation.</title>
        <authorList>
            <consortium name="The Broad Institute Genomics Platform"/>
            <consortium name="The Broad Institute Genome Sequencing Center for Infectious Disease"/>
            <person name="Wu L."/>
            <person name="Ma J."/>
        </authorList>
    </citation>
    <scope>NUCLEOTIDE SEQUENCE [LARGE SCALE GENOMIC DNA]</scope>
    <source>
        <strain evidence="2">CECT 7806</strain>
    </source>
</reference>
<gene>
    <name evidence="1" type="ORF">QWZ18_31010</name>
</gene>
<sequence length="89" mass="9687">MAEIHILPARLLSADQITRLSADLGAAQEQGVALGSRVRHIHANGEALLSMSHGLEGALDRLHQSLHQFGMQPCCVSRELSQLPVRRQS</sequence>
<dbReference type="Proteomes" id="UP001244297">
    <property type="component" value="Unassembled WGS sequence"/>
</dbReference>
<dbReference type="RefSeq" id="WP_290356749.1">
    <property type="nucleotide sequence ID" value="NZ_JAUFPT010000127.1"/>
</dbReference>
<evidence type="ECO:0000313" key="2">
    <source>
        <dbReference type="Proteomes" id="UP001244297"/>
    </source>
</evidence>
<dbReference type="EMBL" id="JAUFPT010000127">
    <property type="protein sequence ID" value="MDN3575014.1"/>
    <property type="molecule type" value="Genomic_DNA"/>
</dbReference>